<dbReference type="SUPFAM" id="SSF54236">
    <property type="entry name" value="Ubiquitin-like"/>
    <property type="match status" value="1"/>
</dbReference>
<feature type="region of interest" description="Disordered" evidence="8">
    <location>
        <begin position="127"/>
        <end position="149"/>
    </location>
</feature>
<dbReference type="InterPro" id="IPR003116">
    <property type="entry name" value="RBD_dom"/>
</dbReference>
<evidence type="ECO:0000313" key="12">
    <source>
        <dbReference type="Proteomes" id="UP000694941"/>
    </source>
</evidence>
<dbReference type="GeneID" id="106471907"/>
<keyword evidence="6 7" id="KW-0067">ATP-binding</keyword>
<feature type="domain" description="Phorbol-ester/DAG-type" evidence="10">
    <location>
        <begin position="236"/>
        <end position="282"/>
    </location>
</feature>
<dbReference type="PANTHER" id="PTHR44329">
    <property type="entry name" value="SERINE/THREONINE-PROTEIN KINASE TNNI3K-RELATED"/>
    <property type="match status" value="1"/>
</dbReference>
<dbReference type="CDD" id="cd20811">
    <property type="entry name" value="C1_Raf"/>
    <property type="match status" value="1"/>
</dbReference>
<dbReference type="SMART" id="SM00455">
    <property type="entry name" value="RBD"/>
    <property type="match status" value="1"/>
</dbReference>
<evidence type="ECO:0000259" key="10">
    <source>
        <dbReference type="PROSITE" id="PS50081"/>
    </source>
</evidence>
<dbReference type="Gene3D" id="1.10.510.10">
    <property type="entry name" value="Transferase(Phosphotransferase) domain 1"/>
    <property type="match status" value="1"/>
</dbReference>
<dbReference type="InterPro" id="IPR002219">
    <property type="entry name" value="PKC_DAG/PE"/>
</dbReference>
<dbReference type="Proteomes" id="UP000694941">
    <property type="component" value="Unplaced"/>
</dbReference>
<dbReference type="PROSITE" id="PS50011">
    <property type="entry name" value="PROTEIN_KINASE_DOM"/>
    <property type="match status" value="1"/>
</dbReference>
<dbReference type="InterPro" id="IPR008271">
    <property type="entry name" value="Ser/Thr_kinase_AS"/>
</dbReference>
<reference evidence="13" key="1">
    <citation type="submission" date="2025-08" db="UniProtKB">
        <authorList>
            <consortium name="RefSeq"/>
        </authorList>
    </citation>
    <scope>IDENTIFICATION</scope>
    <source>
        <tissue evidence="13">Muscle</tissue>
    </source>
</reference>
<dbReference type="PROSITE" id="PS00107">
    <property type="entry name" value="PROTEIN_KINASE_ATP"/>
    <property type="match status" value="1"/>
</dbReference>
<evidence type="ECO:0000256" key="7">
    <source>
        <dbReference type="PROSITE-ProRule" id="PRU10141"/>
    </source>
</evidence>
<feature type="compositionally biased region" description="Basic and acidic residues" evidence="8">
    <location>
        <begin position="465"/>
        <end position="482"/>
    </location>
</feature>
<keyword evidence="3" id="KW-0479">Metal-binding</keyword>
<feature type="region of interest" description="Disordered" evidence="8">
    <location>
        <begin position="394"/>
        <end position="482"/>
    </location>
</feature>
<dbReference type="RefSeq" id="XP_013788021.2">
    <property type="nucleotide sequence ID" value="XM_013932567.2"/>
</dbReference>
<dbReference type="InterPro" id="IPR029071">
    <property type="entry name" value="Ubiquitin-like_domsf"/>
</dbReference>
<dbReference type="PROSITE" id="PS00108">
    <property type="entry name" value="PROTEIN_KINASE_ST"/>
    <property type="match status" value="1"/>
</dbReference>
<dbReference type="InterPro" id="IPR001245">
    <property type="entry name" value="Ser-Thr/Tyr_kinase_cat_dom"/>
</dbReference>
<evidence type="ECO:0000256" key="8">
    <source>
        <dbReference type="SAM" id="MobiDB-lite"/>
    </source>
</evidence>
<evidence type="ECO:0000256" key="4">
    <source>
        <dbReference type="ARBA" id="ARBA00022741"/>
    </source>
</evidence>
<evidence type="ECO:0000256" key="3">
    <source>
        <dbReference type="ARBA" id="ARBA00022723"/>
    </source>
</evidence>
<feature type="region of interest" description="Disordered" evidence="8">
    <location>
        <begin position="326"/>
        <end position="350"/>
    </location>
</feature>
<dbReference type="SMART" id="SM00109">
    <property type="entry name" value="C1"/>
    <property type="match status" value="1"/>
</dbReference>
<keyword evidence="2" id="KW-0723">Serine/threonine-protein kinase</keyword>
<evidence type="ECO:0000256" key="2">
    <source>
        <dbReference type="ARBA" id="ARBA00022527"/>
    </source>
</evidence>
<dbReference type="InterPro" id="IPR000719">
    <property type="entry name" value="Prot_kinase_dom"/>
</dbReference>
<dbReference type="PROSITE" id="PS50898">
    <property type="entry name" value="RBD"/>
    <property type="match status" value="1"/>
</dbReference>
<dbReference type="InterPro" id="IPR046349">
    <property type="entry name" value="C1-like_sf"/>
</dbReference>
<dbReference type="InterPro" id="IPR051681">
    <property type="entry name" value="Ser/Thr_Kinases-Pseudokinases"/>
</dbReference>
<feature type="compositionally biased region" description="Low complexity" evidence="8">
    <location>
        <begin position="412"/>
        <end position="442"/>
    </location>
</feature>
<dbReference type="PANTHER" id="PTHR44329:SF262">
    <property type="entry name" value="RAF HOMOLOG SERINE_THREONINE-PROTEIN KINASE RAF"/>
    <property type="match status" value="1"/>
</dbReference>
<dbReference type="SMART" id="SM00220">
    <property type="entry name" value="S_TKc"/>
    <property type="match status" value="1"/>
</dbReference>
<feature type="domain" description="Protein kinase" evidence="9">
    <location>
        <begin position="492"/>
        <end position="752"/>
    </location>
</feature>
<evidence type="ECO:0000259" key="9">
    <source>
        <dbReference type="PROSITE" id="PS50011"/>
    </source>
</evidence>
<dbReference type="PROSITE" id="PS00479">
    <property type="entry name" value="ZF_DAG_PE_1"/>
    <property type="match status" value="1"/>
</dbReference>
<feature type="domain" description="RBD" evidence="11">
    <location>
        <begin position="156"/>
        <end position="226"/>
    </location>
</feature>
<keyword evidence="2" id="KW-0418">Kinase</keyword>
<evidence type="ECO:0000259" key="11">
    <source>
        <dbReference type="PROSITE" id="PS50898"/>
    </source>
</evidence>
<keyword evidence="2" id="KW-0808">Transferase</keyword>
<dbReference type="SUPFAM" id="SSF56112">
    <property type="entry name" value="Protein kinase-like (PK-like)"/>
    <property type="match status" value="1"/>
</dbReference>
<organism evidence="12 13">
    <name type="scientific">Limulus polyphemus</name>
    <name type="common">Atlantic horseshoe crab</name>
    <dbReference type="NCBI Taxonomy" id="6850"/>
    <lineage>
        <taxon>Eukaryota</taxon>
        <taxon>Metazoa</taxon>
        <taxon>Ecdysozoa</taxon>
        <taxon>Arthropoda</taxon>
        <taxon>Chelicerata</taxon>
        <taxon>Merostomata</taxon>
        <taxon>Xiphosura</taxon>
        <taxon>Limulidae</taxon>
        <taxon>Limulus</taxon>
    </lineage>
</organism>
<keyword evidence="4 7" id="KW-0547">Nucleotide-binding</keyword>
<keyword evidence="12" id="KW-1185">Reference proteome</keyword>
<accession>A0ABM1BSW2</accession>
<evidence type="ECO:0000256" key="1">
    <source>
        <dbReference type="ARBA" id="ARBA00010507"/>
    </source>
</evidence>
<dbReference type="Gene3D" id="3.30.200.20">
    <property type="entry name" value="Phosphorylase Kinase, domain 1"/>
    <property type="match status" value="1"/>
</dbReference>
<protein>
    <submittedName>
        <fullName evidence="13">Serine/threonine-protein kinase A-Raf-like isoform X1</fullName>
    </submittedName>
</protein>
<dbReference type="InterPro" id="IPR011009">
    <property type="entry name" value="Kinase-like_dom_sf"/>
</dbReference>
<evidence type="ECO:0000256" key="5">
    <source>
        <dbReference type="ARBA" id="ARBA00022833"/>
    </source>
</evidence>
<dbReference type="CDD" id="cd01816">
    <property type="entry name" value="RBD_RAF"/>
    <property type="match status" value="1"/>
</dbReference>
<name>A0ABM1BSW2_LIMPO</name>
<feature type="binding site" evidence="7">
    <location>
        <position position="518"/>
    </location>
    <ligand>
        <name>ATP</name>
        <dbReference type="ChEBI" id="CHEBI:30616"/>
    </ligand>
</feature>
<dbReference type="SUPFAM" id="SSF57889">
    <property type="entry name" value="Cysteine-rich domain"/>
    <property type="match status" value="1"/>
</dbReference>
<dbReference type="PROSITE" id="PS50081">
    <property type="entry name" value="ZF_DAG_PE_2"/>
    <property type="match status" value="1"/>
</dbReference>
<feature type="compositionally biased region" description="Low complexity" evidence="8">
    <location>
        <begin position="131"/>
        <end position="146"/>
    </location>
</feature>
<keyword evidence="5" id="KW-0862">Zinc</keyword>
<dbReference type="Gene3D" id="3.10.20.90">
    <property type="entry name" value="Phosphatidylinositol 3-kinase Catalytic Subunit, Chain A, domain 1"/>
    <property type="match status" value="1"/>
</dbReference>
<dbReference type="CDD" id="cd14062">
    <property type="entry name" value="STKc_Raf"/>
    <property type="match status" value="1"/>
</dbReference>
<evidence type="ECO:0000313" key="13">
    <source>
        <dbReference type="RefSeq" id="XP_013788021.2"/>
    </source>
</evidence>
<dbReference type="Gene3D" id="3.30.60.20">
    <property type="match status" value="1"/>
</dbReference>
<sequence length="797" mass="90345">MFNMAVVIPNINLDSQSKSPNNESFRNEENRTIQDELKNIRSMIRLTRGNLEALNAKFAQYQHPPSMYITEFEDLNSKLNEFQLQEQRLVDQLSNGSNGRDSPEHSDYDYDDSRIYSEILSSRAILTPNNSQGSLSSGSTGTMSDGARLTPKSPLKVVRAFLPNQQRSTVQVRPGQTVQEALSKAMKRRHLTPHMCVVYKCNPRVRLDWDTDIAMLEGEEITVEIRERFPITTSISHNFVRKTFFTLAFCECCRGILFHGFRCQTCGYRFHQRCAGDVPTLCQPLRVDNIYKQLLAMNESSSNMIQSTAGSLSPYAPNYQYLQQTTITSSPRNVPRPHPPPLGQRERSTSAPNVCYNTVNHDMTLEEFALRLRSQNSSGVSSPLTPRHEIFYRSHTDKGSPTHSPMSKHCQLELPSPGGSPGSLAPPYQQSSASTNHSPSSSPTRTQSAQGSPTNIHKPWRPRARSADESSKKVQRTTRESIEDWEIPSNEILTGPRIGSGSFGTVYRAHWHGPVALKKLNVTNPTPAQLQAFKNEVAVLRKTRHVNILLFMGCVSKPHLTIVTQWCEGSSLYKHLYVQECKFEMFELINIARQTAQGMDYLHAKNIIHRDLKSNNIFLHEDWTVKIGDFGLATVKTRWSGSEQFNQPTGSILWMAPEVIRMKDPHPYSFQSDVYAFGIVLYELITGQLPYARINNKDQILFMVGHGYLRPDLSNARSDTPKALIRLIEDSVKFNREERPLFRQILASLESLARSLPKIHRSTSEPTLNRTHLQSEDFTYNCASPKTPSQFGTFPFF</sequence>
<dbReference type="InterPro" id="IPR017441">
    <property type="entry name" value="Protein_kinase_ATP_BS"/>
</dbReference>
<feature type="compositionally biased region" description="Polar residues" evidence="8">
    <location>
        <begin position="443"/>
        <end position="455"/>
    </location>
</feature>
<dbReference type="Pfam" id="PF00130">
    <property type="entry name" value="C1_1"/>
    <property type="match status" value="1"/>
</dbReference>
<comment type="similarity">
    <text evidence="1">Belongs to the protein kinase superfamily. TKL Ser/Thr protein kinase family. RAF subfamily.</text>
</comment>
<gene>
    <name evidence="13" type="primary">LOC106471907</name>
</gene>
<dbReference type="Pfam" id="PF02196">
    <property type="entry name" value="RBD"/>
    <property type="match status" value="1"/>
</dbReference>
<dbReference type="Pfam" id="PF07714">
    <property type="entry name" value="PK_Tyr_Ser-Thr"/>
    <property type="match status" value="1"/>
</dbReference>
<evidence type="ECO:0000256" key="6">
    <source>
        <dbReference type="ARBA" id="ARBA00022840"/>
    </source>
</evidence>
<proteinExistence type="inferred from homology"/>